<dbReference type="PANTHER" id="PTHR22880:SF225">
    <property type="entry name" value="BROMODOMAIN-CONTAINING PROTEIN BET-1-RELATED"/>
    <property type="match status" value="1"/>
</dbReference>
<dbReference type="Proteomes" id="UP001150879">
    <property type="component" value="Unassembled WGS sequence"/>
</dbReference>
<dbReference type="SMART" id="SM00297">
    <property type="entry name" value="BROMO"/>
    <property type="match status" value="2"/>
</dbReference>
<reference evidence="6" key="1">
    <citation type="submission" date="2022-11" db="EMBL/GenBank/DDBJ databases">
        <authorList>
            <person name="Petersen C."/>
        </authorList>
    </citation>
    <scope>NUCLEOTIDE SEQUENCE</scope>
    <source>
        <strain evidence="6">IBT 16849</strain>
    </source>
</reference>
<protein>
    <submittedName>
        <fullName evidence="6">Bromodomain</fullName>
    </submittedName>
</protein>
<dbReference type="EMBL" id="JAPQKP010000002">
    <property type="protein sequence ID" value="KAJ5205855.1"/>
    <property type="molecule type" value="Genomic_DNA"/>
</dbReference>
<feature type="compositionally biased region" description="Polar residues" evidence="3">
    <location>
        <begin position="56"/>
        <end position="100"/>
    </location>
</feature>
<dbReference type="InterPro" id="IPR027353">
    <property type="entry name" value="NET_dom"/>
</dbReference>
<dbReference type="Gene3D" id="1.20.920.10">
    <property type="entry name" value="Bromodomain-like"/>
    <property type="match status" value="2"/>
</dbReference>
<dbReference type="Pfam" id="PF17035">
    <property type="entry name" value="BET"/>
    <property type="match status" value="1"/>
</dbReference>
<feature type="compositionally biased region" description="Basic residues" evidence="3">
    <location>
        <begin position="646"/>
        <end position="655"/>
    </location>
</feature>
<organism evidence="6 7">
    <name type="scientific">Penicillium cf. griseofulvum</name>
    <dbReference type="NCBI Taxonomy" id="2972120"/>
    <lineage>
        <taxon>Eukaryota</taxon>
        <taxon>Fungi</taxon>
        <taxon>Dikarya</taxon>
        <taxon>Ascomycota</taxon>
        <taxon>Pezizomycotina</taxon>
        <taxon>Eurotiomycetes</taxon>
        <taxon>Eurotiomycetidae</taxon>
        <taxon>Eurotiales</taxon>
        <taxon>Aspergillaceae</taxon>
        <taxon>Penicillium</taxon>
    </lineage>
</organism>
<feature type="domain" description="NET" evidence="5">
    <location>
        <begin position="654"/>
        <end position="736"/>
    </location>
</feature>
<feature type="compositionally biased region" description="Basic and acidic residues" evidence="3">
    <location>
        <begin position="425"/>
        <end position="436"/>
    </location>
</feature>
<feature type="compositionally biased region" description="Polar residues" evidence="3">
    <location>
        <begin position="166"/>
        <end position="175"/>
    </location>
</feature>
<dbReference type="PROSITE" id="PS00633">
    <property type="entry name" value="BROMODOMAIN_1"/>
    <property type="match status" value="1"/>
</dbReference>
<evidence type="ECO:0000313" key="6">
    <source>
        <dbReference type="EMBL" id="KAJ5205855.1"/>
    </source>
</evidence>
<feature type="region of interest" description="Disordered" evidence="3">
    <location>
        <begin position="617"/>
        <end position="662"/>
    </location>
</feature>
<feature type="domain" description="Bromo" evidence="4">
    <location>
        <begin position="476"/>
        <end position="548"/>
    </location>
</feature>
<dbReference type="PANTHER" id="PTHR22880">
    <property type="entry name" value="FALZ-RELATED BROMODOMAIN-CONTAINING PROTEINS"/>
    <property type="match status" value="1"/>
</dbReference>
<dbReference type="Pfam" id="PF00439">
    <property type="entry name" value="Bromodomain"/>
    <property type="match status" value="2"/>
</dbReference>
<dbReference type="OrthoDB" id="784962at2759"/>
<feature type="compositionally biased region" description="Pro residues" evidence="3">
    <location>
        <begin position="18"/>
        <end position="32"/>
    </location>
</feature>
<keyword evidence="7" id="KW-1185">Reference proteome</keyword>
<feature type="compositionally biased region" description="Basic and acidic residues" evidence="3">
    <location>
        <begin position="217"/>
        <end position="236"/>
    </location>
</feature>
<evidence type="ECO:0000256" key="1">
    <source>
        <dbReference type="ARBA" id="ARBA00023117"/>
    </source>
</evidence>
<dbReference type="Gene3D" id="1.20.1270.220">
    <property type="match status" value="1"/>
</dbReference>
<feature type="compositionally biased region" description="Polar residues" evidence="3">
    <location>
        <begin position="764"/>
        <end position="775"/>
    </location>
</feature>
<dbReference type="GO" id="GO:0006355">
    <property type="term" value="P:regulation of DNA-templated transcription"/>
    <property type="evidence" value="ECO:0007669"/>
    <property type="project" value="TreeGrafter"/>
</dbReference>
<dbReference type="GO" id="GO:0005634">
    <property type="term" value="C:nucleus"/>
    <property type="evidence" value="ECO:0007669"/>
    <property type="project" value="TreeGrafter"/>
</dbReference>
<dbReference type="PROSITE" id="PS50014">
    <property type="entry name" value="BROMODOMAIN_2"/>
    <property type="match status" value="2"/>
</dbReference>
<feature type="compositionally biased region" description="Basic and acidic residues" evidence="3">
    <location>
        <begin position="374"/>
        <end position="394"/>
    </location>
</feature>
<dbReference type="CDD" id="cd05499">
    <property type="entry name" value="Bromo_BDF1_2_II"/>
    <property type="match status" value="1"/>
</dbReference>
<feature type="region of interest" description="Disordered" evidence="3">
    <location>
        <begin position="1"/>
        <end position="182"/>
    </location>
</feature>
<dbReference type="InterPro" id="IPR050935">
    <property type="entry name" value="Bromo_chromatin_reader"/>
</dbReference>
<dbReference type="GO" id="GO:0006338">
    <property type="term" value="P:chromatin remodeling"/>
    <property type="evidence" value="ECO:0007669"/>
    <property type="project" value="TreeGrafter"/>
</dbReference>
<evidence type="ECO:0000256" key="3">
    <source>
        <dbReference type="SAM" id="MobiDB-lite"/>
    </source>
</evidence>
<reference evidence="6" key="2">
    <citation type="journal article" date="2023" name="IMA Fungus">
        <title>Comparative genomic study of the Penicillium genus elucidates a diverse pangenome and 15 lateral gene transfer events.</title>
        <authorList>
            <person name="Petersen C."/>
            <person name="Sorensen T."/>
            <person name="Nielsen M.R."/>
            <person name="Sondergaard T.E."/>
            <person name="Sorensen J.L."/>
            <person name="Fitzpatrick D.A."/>
            <person name="Frisvad J.C."/>
            <person name="Nielsen K.L."/>
        </authorList>
    </citation>
    <scope>NUCLEOTIDE SEQUENCE</scope>
    <source>
        <strain evidence="6">IBT 16849</strain>
    </source>
</reference>
<comment type="caution">
    <text evidence="6">The sequence shown here is derived from an EMBL/GenBank/DDBJ whole genome shotgun (WGS) entry which is preliminary data.</text>
</comment>
<evidence type="ECO:0000256" key="2">
    <source>
        <dbReference type="PROSITE-ProRule" id="PRU00035"/>
    </source>
</evidence>
<dbReference type="PRINTS" id="PR00503">
    <property type="entry name" value="BROMODOMAIN"/>
</dbReference>
<feature type="region of interest" description="Disordered" evidence="3">
    <location>
        <begin position="195"/>
        <end position="269"/>
    </location>
</feature>
<feature type="domain" description="Bromo" evidence="4">
    <location>
        <begin position="283"/>
        <end position="355"/>
    </location>
</feature>
<dbReference type="InterPro" id="IPR018359">
    <property type="entry name" value="Bromodomain_CS"/>
</dbReference>
<feature type="region of interest" description="Disordered" evidence="3">
    <location>
        <begin position="733"/>
        <end position="809"/>
    </location>
</feature>
<sequence>MATPPPEVPPITKEDKPQLPPSPTGPSAPDYPPTSAENVAVSLKSDGPADAEVKSPTLNGHTPIAPSNTNGTTVATSPPKSPNNQTPQEMTQNKTPSATGSAPPAEAQPTEEKISPSQAQESSAPAAAHAPAESAVPSAPQAATHAPTVPASVDGPSDTPEPMVIDTNQDVSTAVKTDLPHHPTLASAPLALAAPQPADQEMKDASEAPLSPSKMSRQRDADLSEEPAPKRTKVEGDDSAINFQTPGFNNPAAATPGPNRTSGGPGLTKMQHKFISKCLSSLKRMHDARFYKEPVDAVKLNIPQYHTIVTHPMDLGTMERKLKNNQYSSPQEVADDFALMVNNTTIFNGADHLVTQEGIKLKATFEKQMTNLPKPDEVEERKPKKQTEKTSAARREHRTSLPSQPKAASPQSQTFALGPEGLPVIRRDSSNPDGRPKRSIHPPKRDLPYSTKPKKKKFQWELRFCQEVLDELHKQKHYSWVMPFYYPVDPVALNIPTYHSVVKKPMDLSTVQTKLKAGQYENAKEFENDVRLIFKNCYRFNIPGDPTFVCGQRAEEIFNAKWAQKSDYLEAHEPHPEQNTDSSDEDSDEDAEESEEDDEKLTLLQKQIAEMSRQVEAITNKKKKTPPSSKKVGKTKLAKKDSKKISSGKRDKKSKSQLGKTRAITYNEKQIISNGISSLPDKRMQQALQIIQNNVPQLKGTDEAEIELDIDELPNDVLLKLLNFVKKHVPNLMDDEDEDDLPASNVAPPKPKKNKPMSKFEQEAQINMLQSNLSRFQGGPHSPDPVASVEHNESSDDESDSSEEESEEE</sequence>
<keyword evidence="1 2" id="KW-0103">Bromodomain</keyword>
<dbReference type="CDD" id="cd05500">
    <property type="entry name" value="Bromo_BDF1_2_I"/>
    <property type="match status" value="1"/>
</dbReference>
<dbReference type="InterPro" id="IPR036427">
    <property type="entry name" value="Bromodomain-like_sf"/>
</dbReference>
<feature type="compositionally biased region" description="Low complexity" evidence="3">
    <location>
        <begin position="115"/>
        <end position="143"/>
    </location>
</feature>
<evidence type="ECO:0000259" key="5">
    <source>
        <dbReference type="PROSITE" id="PS51525"/>
    </source>
</evidence>
<dbReference type="SUPFAM" id="SSF47370">
    <property type="entry name" value="Bromodomain"/>
    <property type="match status" value="2"/>
</dbReference>
<evidence type="ECO:0000313" key="7">
    <source>
        <dbReference type="Proteomes" id="UP001150879"/>
    </source>
</evidence>
<feature type="region of interest" description="Disordered" evidence="3">
    <location>
        <begin position="573"/>
        <end position="600"/>
    </location>
</feature>
<dbReference type="PROSITE" id="PS51525">
    <property type="entry name" value="NET"/>
    <property type="match status" value="1"/>
</dbReference>
<dbReference type="AlphaFoldDB" id="A0A9W9MR11"/>
<name>A0A9W9MR11_9EURO</name>
<dbReference type="InterPro" id="IPR038336">
    <property type="entry name" value="NET_sf"/>
</dbReference>
<feature type="compositionally biased region" description="Acidic residues" evidence="3">
    <location>
        <begin position="582"/>
        <end position="599"/>
    </location>
</feature>
<feature type="region of interest" description="Disordered" evidence="3">
    <location>
        <begin position="370"/>
        <end position="452"/>
    </location>
</feature>
<gene>
    <name evidence="6" type="ORF">N7472_002303</name>
</gene>
<proteinExistence type="predicted"/>
<dbReference type="InterPro" id="IPR001487">
    <property type="entry name" value="Bromodomain"/>
</dbReference>
<accession>A0A9W9MR11</accession>
<evidence type="ECO:0000259" key="4">
    <source>
        <dbReference type="PROSITE" id="PS50014"/>
    </source>
</evidence>
<dbReference type="GO" id="GO:0000785">
    <property type="term" value="C:chromatin"/>
    <property type="evidence" value="ECO:0007669"/>
    <property type="project" value="TreeGrafter"/>
</dbReference>
<feature type="compositionally biased region" description="Acidic residues" evidence="3">
    <location>
        <begin position="795"/>
        <end position="809"/>
    </location>
</feature>
<feature type="compositionally biased region" description="Basic residues" evidence="3">
    <location>
        <begin position="620"/>
        <end position="637"/>
    </location>
</feature>